<keyword evidence="2" id="KW-0238">DNA-binding</keyword>
<comment type="caution">
    <text evidence="5">The sequence shown here is derived from an EMBL/GenBank/DDBJ whole genome shotgun (WGS) entry which is preliminary data.</text>
</comment>
<feature type="non-terminal residue" evidence="5">
    <location>
        <position position="1"/>
    </location>
</feature>
<dbReference type="InterPro" id="IPR009057">
    <property type="entry name" value="Homeodomain-like_sf"/>
</dbReference>
<dbReference type="OrthoDB" id="6561812at2"/>
<dbReference type="AlphaFoldDB" id="R8AQU2"/>
<evidence type="ECO:0000313" key="6">
    <source>
        <dbReference type="Proteomes" id="UP000014012"/>
    </source>
</evidence>
<evidence type="ECO:0000256" key="3">
    <source>
        <dbReference type="ARBA" id="ARBA00023163"/>
    </source>
</evidence>
<organism evidence="5 6">
    <name type="scientific">Plesiomonas shigelloides 302-73</name>
    <dbReference type="NCBI Taxonomy" id="1315976"/>
    <lineage>
        <taxon>Bacteria</taxon>
        <taxon>Pseudomonadati</taxon>
        <taxon>Pseudomonadota</taxon>
        <taxon>Gammaproteobacteria</taxon>
        <taxon>Enterobacterales</taxon>
        <taxon>Enterobacteriaceae</taxon>
        <taxon>Plesiomonas</taxon>
    </lineage>
</organism>
<dbReference type="GO" id="GO:0000976">
    <property type="term" value="F:transcription cis-regulatory region binding"/>
    <property type="evidence" value="ECO:0007669"/>
    <property type="project" value="TreeGrafter"/>
</dbReference>
<dbReference type="PRINTS" id="PR00032">
    <property type="entry name" value="HTHARAC"/>
</dbReference>
<dbReference type="PROSITE" id="PS01124">
    <property type="entry name" value="HTH_ARAC_FAMILY_2"/>
    <property type="match status" value="1"/>
</dbReference>
<dbReference type="GO" id="GO:0005829">
    <property type="term" value="C:cytosol"/>
    <property type="evidence" value="ECO:0007669"/>
    <property type="project" value="TreeGrafter"/>
</dbReference>
<proteinExistence type="predicted"/>
<reference evidence="5 6" key="1">
    <citation type="journal article" date="2013" name="Genome Announc.">
        <title>Genome Sequence of Plesiomonas shigelloides Strain 302-73 (Serotype O1).</title>
        <authorList>
            <person name="Pique N."/>
            <person name="Aquilini E."/>
            <person name="Alioto T."/>
            <person name="Minana-Galbis D."/>
            <person name="Tomas J.M."/>
        </authorList>
    </citation>
    <scope>NUCLEOTIDE SEQUENCE [LARGE SCALE GENOMIC DNA]</scope>
    <source>
        <strain evidence="5 6">302-73</strain>
    </source>
</reference>
<evidence type="ECO:0000313" key="5">
    <source>
        <dbReference type="EMBL" id="EON88701.1"/>
    </source>
</evidence>
<dbReference type="HOGENOM" id="CLU_1464269_0_0_6"/>
<sequence length="184" mass="20738">KTAHILNVILPKPIKTGQKETHFIRNEIPLSSYFFKEMNDTSINVRIEPSEKTSAIVYLLSFFYCHIGFHDSITRSITNNLSDKVYGIVSSDNDSKWTLPMCAKALYMSSSTLKRKLMQEGKTFSEIYQDVKMNKSITLLMTTSKSIASIANECGFSSSASFSTAFKKKHGISPLKLMKKINKS</sequence>
<evidence type="ECO:0000256" key="2">
    <source>
        <dbReference type="ARBA" id="ARBA00023125"/>
    </source>
</evidence>
<keyword evidence="6" id="KW-1185">Reference proteome</keyword>
<dbReference type="PANTHER" id="PTHR47894">
    <property type="entry name" value="HTH-TYPE TRANSCRIPTIONAL REGULATOR GADX"/>
    <property type="match status" value="1"/>
</dbReference>
<protein>
    <submittedName>
        <fullName evidence="5">Transcriptional regulator SirC</fullName>
    </submittedName>
</protein>
<dbReference type="PROSITE" id="PS00041">
    <property type="entry name" value="HTH_ARAC_FAMILY_1"/>
    <property type="match status" value="1"/>
</dbReference>
<dbReference type="Gene3D" id="1.10.10.60">
    <property type="entry name" value="Homeodomain-like"/>
    <property type="match status" value="1"/>
</dbReference>
<accession>R8AQU2</accession>
<feature type="domain" description="HTH araC/xylS-type" evidence="4">
    <location>
        <begin position="83"/>
        <end position="180"/>
    </location>
</feature>
<dbReference type="InterPro" id="IPR020449">
    <property type="entry name" value="Tscrpt_reg_AraC-type_HTH"/>
</dbReference>
<keyword evidence="1" id="KW-0805">Transcription regulation</keyword>
<dbReference type="InterPro" id="IPR018060">
    <property type="entry name" value="HTH_AraC"/>
</dbReference>
<dbReference type="EMBL" id="AQQO01000313">
    <property type="protein sequence ID" value="EON88701.1"/>
    <property type="molecule type" value="Genomic_DNA"/>
</dbReference>
<dbReference type="Proteomes" id="UP000014012">
    <property type="component" value="Unassembled WGS sequence"/>
</dbReference>
<name>R8AQU2_PLESH</name>
<keyword evidence="3" id="KW-0804">Transcription</keyword>
<dbReference type="RefSeq" id="WP_010863467.1">
    <property type="nucleotide sequence ID" value="NZ_AQQO01000313.1"/>
</dbReference>
<dbReference type="GO" id="GO:0003700">
    <property type="term" value="F:DNA-binding transcription factor activity"/>
    <property type="evidence" value="ECO:0007669"/>
    <property type="project" value="InterPro"/>
</dbReference>
<dbReference type="Pfam" id="PF12833">
    <property type="entry name" value="HTH_18"/>
    <property type="match status" value="1"/>
</dbReference>
<evidence type="ECO:0000259" key="4">
    <source>
        <dbReference type="PROSITE" id="PS01124"/>
    </source>
</evidence>
<dbReference type="PANTHER" id="PTHR47894:SF4">
    <property type="entry name" value="HTH-TYPE TRANSCRIPTIONAL REGULATOR GADX"/>
    <property type="match status" value="1"/>
</dbReference>
<evidence type="ECO:0000256" key="1">
    <source>
        <dbReference type="ARBA" id="ARBA00023015"/>
    </source>
</evidence>
<dbReference type="InterPro" id="IPR018062">
    <property type="entry name" value="HTH_AraC-typ_CS"/>
</dbReference>
<dbReference type="SMART" id="SM00342">
    <property type="entry name" value="HTH_ARAC"/>
    <property type="match status" value="1"/>
</dbReference>
<dbReference type="SUPFAM" id="SSF46689">
    <property type="entry name" value="Homeodomain-like"/>
    <property type="match status" value="1"/>
</dbReference>
<gene>
    <name evidence="5" type="ORF">PLESHI_09242</name>
</gene>